<dbReference type="Gene3D" id="3.30.365.10">
    <property type="entry name" value="Aldehyde oxidase/xanthine dehydrogenase, molybdopterin binding domain"/>
    <property type="match status" value="1"/>
</dbReference>
<sequence>MLAQLEGAVVWGLSVALLEQLDVKDGAIVQSNFHEYPVLRMSDMPQIHTSLVVTQAPPTGMGELGVAAVAPAIGNALFNLTGKRVRQMPLSPAAVKKALAA</sequence>
<dbReference type="PANTHER" id="PTHR47495:SF2">
    <property type="entry name" value="ALDEHYDE DEHYDROGENASE"/>
    <property type="match status" value="1"/>
</dbReference>
<dbReference type="SUPFAM" id="SSF56003">
    <property type="entry name" value="Molybdenum cofactor-binding domain"/>
    <property type="match status" value="1"/>
</dbReference>
<keyword evidence="3" id="KW-1185">Reference proteome</keyword>
<dbReference type="InterPro" id="IPR052516">
    <property type="entry name" value="N-heterocyclic_Hydroxylase"/>
</dbReference>
<dbReference type="Proteomes" id="UP000552954">
    <property type="component" value="Unassembled WGS sequence"/>
</dbReference>
<evidence type="ECO:0000313" key="2">
    <source>
        <dbReference type="EMBL" id="NNU44432.1"/>
    </source>
</evidence>
<gene>
    <name evidence="2" type="ORF">HK415_16535</name>
</gene>
<dbReference type="EMBL" id="JABFCS010000001">
    <property type="protein sequence ID" value="NNU44432.1"/>
    <property type="molecule type" value="Genomic_DNA"/>
</dbReference>
<reference evidence="2 3" key="2">
    <citation type="submission" date="2020-06" db="EMBL/GenBank/DDBJ databases">
        <title>Ramlibacter rhizophilus sp. nov., isolated from rhizosphere soil of national flower Mugunghwa from South Korea.</title>
        <authorList>
            <person name="Zheng-Fei Y."/>
            <person name="Huan T."/>
        </authorList>
    </citation>
    <scope>NUCLEOTIDE SEQUENCE [LARGE SCALE GENOMIC DNA]</scope>
    <source>
        <strain evidence="2 3">B156</strain>
    </source>
</reference>
<evidence type="ECO:0000259" key="1">
    <source>
        <dbReference type="Pfam" id="PF20256"/>
    </source>
</evidence>
<feature type="domain" description="Aldehyde oxidase/xanthine dehydrogenase second molybdopterin binding" evidence="1">
    <location>
        <begin position="3"/>
        <end position="45"/>
    </location>
</feature>
<dbReference type="InterPro" id="IPR046867">
    <property type="entry name" value="AldOxase/xan_DH_MoCoBD2"/>
</dbReference>
<dbReference type="Pfam" id="PF20256">
    <property type="entry name" value="MoCoBD_2"/>
    <property type="match status" value="1"/>
</dbReference>
<dbReference type="GO" id="GO:0016491">
    <property type="term" value="F:oxidoreductase activity"/>
    <property type="evidence" value="ECO:0007669"/>
    <property type="project" value="InterPro"/>
</dbReference>
<dbReference type="InterPro" id="IPR037165">
    <property type="entry name" value="AldOxase/xan_DH_Mopterin-bd_sf"/>
</dbReference>
<proteinExistence type="predicted"/>
<evidence type="ECO:0000313" key="3">
    <source>
        <dbReference type="Proteomes" id="UP000552954"/>
    </source>
</evidence>
<name>A0A849K7U2_9BURK</name>
<comment type="caution">
    <text evidence="2">The sequence shown here is derived from an EMBL/GenBank/DDBJ whole genome shotgun (WGS) entry which is preliminary data.</text>
</comment>
<accession>A0A849K7U2</accession>
<reference evidence="2 3" key="1">
    <citation type="submission" date="2020-05" db="EMBL/GenBank/DDBJ databases">
        <authorList>
            <person name="Khan S.A."/>
            <person name="Jeon C.O."/>
            <person name="Chun B.H."/>
        </authorList>
    </citation>
    <scope>NUCLEOTIDE SEQUENCE [LARGE SCALE GENOMIC DNA]</scope>
    <source>
        <strain evidence="2 3">B156</strain>
    </source>
</reference>
<protein>
    <submittedName>
        <fullName evidence="2">Xanthine dehydrogenase family protein molybdopterin-binding subunit</fullName>
    </submittedName>
</protein>
<organism evidence="2 3">
    <name type="scientific">Ramlibacter montanisoli</name>
    <dbReference type="NCBI Taxonomy" id="2732512"/>
    <lineage>
        <taxon>Bacteria</taxon>
        <taxon>Pseudomonadati</taxon>
        <taxon>Pseudomonadota</taxon>
        <taxon>Betaproteobacteria</taxon>
        <taxon>Burkholderiales</taxon>
        <taxon>Comamonadaceae</taxon>
        <taxon>Ramlibacter</taxon>
    </lineage>
</organism>
<dbReference type="AlphaFoldDB" id="A0A849K7U2"/>
<dbReference type="PANTHER" id="PTHR47495">
    <property type="entry name" value="ALDEHYDE DEHYDROGENASE"/>
    <property type="match status" value="1"/>
</dbReference>